<proteinExistence type="predicted"/>
<feature type="coiled-coil region" evidence="1">
    <location>
        <begin position="65"/>
        <end position="92"/>
    </location>
</feature>
<dbReference type="Proteomes" id="UP000651156">
    <property type="component" value="Unassembled WGS sequence"/>
</dbReference>
<evidence type="ECO:0000256" key="1">
    <source>
        <dbReference type="SAM" id="Coils"/>
    </source>
</evidence>
<gene>
    <name evidence="3" type="ORF">IQ230_09120</name>
</gene>
<keyword evidence="2" id="KW-0812">Transmembrane</keyword>
<sequence>MANNTETDIRVSATKQIWGFATGMLAICIPLAPATRSGPILPLAVVASAAIGTVAVWQRPDQEASSNVANRIKNLEQRVADLETICSSQEIELQRRIRRLDTED</sequence>
<dbReference type="RefSeq" id="WP_193931701.1">
    <property type="nucleotide sequence ID" value="NZ_CAWPMZ010000037.1"/>
</dbReference>
<accession>A0ABR9UQF5</accession>
<keyword evidence="2" id="KW-1133">Transmembrane helix</keyword>
<dbReference type="EMBL" id="JADEWN010000018">
    <property type="protein sequence ID" value="MBE9190517.1"/>
    <property type="molecule type" value="Genomic_DNA"/>
</dbReference>
<keyword evidence="4" id="KW-1185">Reference proteome</keyword>
<reference evidence="3 4" key="1">
    <citation type="submission" date="2020-10" db="EMBL/GenBank/DDBJ databases">
        <authorList>
            <person name="Castelo-Branco R."/>
            <person name="Eusebio N."/>
            <person name="Adriana R."/>
            <person name="Vieira A."/>
            <person name="Brugerolle De Fraissinette N."/>
            <person name="Rezende De Castro R."/>
            <person name="Schneider M.P."/>
            <person name="Vasconcelos V."/>
            <person name="Leao P.N."/>
        </authorList>
    </citation>
    <scope>NUCLEOTIDE SEQUENCE [LARGE SCALE GENOMIC DNA]</scope>
    <source>
        <strain evidence="3 4">LEGE 06123</strain>
    </source>
</reference>
<protein>
    <submittedName>
        <fullName evidence="3">Uncharacterized protein</fullName>
    </submittedName>
</protein>
<comment type="caution">
    <text evidence="3">The sequence shown here is derived from an EMBL/GenBank/DDBJ whole genome shotgun (WGS) entry which is preliminary data.</text>
</comment>
<organism evidence="3 4">
    <name type="scientific">Gloeocapsopsis crepidinum LEGE 06123</name>
    <dbReference type="NCBI Taxonomy" id="588587"/>
    <lineage>
        <taxon>Bacteria</taxon>
        <taxon>Bacillati</taxon>
        <taxon>Cyanobacteriota</taxon>
        <taxon>Cyanophyceae</taxon>
        <taxon>Oscillatoriophycideae</taxon>
        <taxon>Chroococcales</taxon>
        <taxon>Chroococcaceae</taxon>
        <taxon>Gloeocapsopsis</taxon>
    </lineage>
</organism>
<name>A0ABR9UQF5_9CHRO</name>
<evidence type="ECO:0000256" key="2">
    <source>
        <dbReference type="SAM" id="Phobius"/>
    </source>
</evidence>
<keyword evidence="2" id="KW-0472">Membrane</keyword>
<feature type="transmembrane region" description="Helical" evidence="2">
    <location>
        <begin position="17"/>
        <end position="34"/>
    </location>
</feature>
<evidence type="ECO:0000313" key="4">
    <source>
        <dbReference type="Proteomes" id="UP000651156"/>
    </source>
</evidence>
<feature type="transmembrane region" description="Helical" evidence="2">
    <location>
        <begin position="40"/>
        <end position="57"/>
    </location>
</feature>
<evidence type="ECO:0000313" key="3">
    <source>
        <dbReference type="EMBL" id="MBE9190517.1"/>
    </source>
</evidence>
<keyword evidence="1" id="KW-0175">Coiled coil</keyword>